<dbReference type="InterPro" id="IPR009906">
    <property type="entry name" value="D-Glu_cyclase"/>
</dbReference>
<comment type="similarity">
    <text evidence="1">Belongs to the D-glutamate cyclase family.</text>
</comment>
<keyword evidence="4" id="KW-1185">Reference proteome</keyword>
<dbReference type="PANTHER" id="PTHR32022:SF10">
    <property type="entry name" value="D-GLUTAMATE CYCLASE, MITOCHONDRIAL"/>
    <property type="match status" value="1"/>
</dbReference>
<organism evidence="3 4">
    <name type="scientific">Pseudomicrostroma glucosiphilum</name>
    <dbReference type="NCBI Taxonomy" id="1684307"/>
    <lineage>
        <taxon>Eukaryota</taxon>
        <taxon>Fungi</taxon>
        <taxon>Dikarya</taxon>
        <taxon>Basidiomycota</taxon>
        <taxon>Ustilaginomycotina</taxon>
        <taxon>Exobasidiomycetes</taxon>
        <taxon>Microstromatales</taxon>
        <taxon>Microstromatales incertae sedis</taxon>
        <taxon>Pseudomicrostroma</taxon>
    </lineage>
</organism>
<proteinExistence type="inferred from homology"/>
<evidence type="ECO:0000256" key="1">
    <source>
        <dbReference type="ARBA" id="ARBA00007896"/>
    </source>
</evidence>
<keyword evidence="2" id="KW-0456">Lyase</keyword>
<dbReference type="Gene3D" id="3.30.2040.10">
    <property type="entry name" value="PSTPO5379-like domain"/>
    <property type="match status" value="1"/>
</dbReference>
<dbReference type="GO" id="GO:0047820">
    <property type="term" value="F:D-glutamate cyclase activity"/>
    <property type="evidence" value="ECO:0007669"/>
    <property type="project" value="TreeGrafter"/>
</dbReference>
<evidence type="ECO:0000313" key="3">
    <source>
        <dbReference type="EMBL" id="PWN18023.1"/>
    </source>
</evidence>
<reference evidence="3 4" key="1">
    <citation type="journal article" date="2018" name="Mol. Biol. Evol.">
        <title>Broad Genomic Sampling Reveals a Smut Pathogenic Ancestry of the Fungal Clade Ustilaginomycotina.</title>
        <authorList>
            <person name="Kijpornyongpan T."/>
            <person name="Mondo S.J."/>
            <person name="Barry K."/>
            <person name="Sandor L."/>
            <person name="Lee J."/>
            <person name="Lipzen A."/>
            <person name="Pangilinan J."/>
            <person name="LaButti K."/>
            <person name="Hainaut M."/>
            <person name="Henrissat B."/>
            <person name="Grigoriev I.V."/>
            <person name="Spatafora J.W."/>
            <person name="Aime M.C."/>
        </authorList>
    </citation>
    <scope>NUCLEOTIDE SEQUENCE [LARGE SCALE GENOMIC DNA]</scope>
    <source>
        <strain evidence="3 4">MCA 4718</strain>
    </source>
</reference>
<dbReference type="GO" id="GO:0006536">
    <property type="term" value="P:glutamate metabolic process"/>
    <property type="evidence" value="ECO:0007669"/>
    <property type="project" value="TreeGrafter"/>
</dbReference>
<gene>
    <name evidence="3" type="ORF">BCV69DRAFT_91577</name>
</gene>
<dbReference type="GeneID" id="37017365"/>
<evidence type="ECO:0000256" key="2">
    <source>
        <dbReference type="ARBA" id="ARBA00023239"/>
    </source>
</evidence>
<dbReference type="InterPro" id="IPR038021">
    <property type="entry name" value="Putative_hydro-lyase"/>
</dbReference>
<dbReference type="PANTHER" id="PTHR32022">
    <property type="entry name" value="D-GLUTAMATE CYCLASE, MITOCHONDRIAL"/>
    <property type="match status" value="1"/>
</dbReference>
<dbReference type="Pfam" id="PF07286">
    <property type="entry name" value="D-Glu_cyclase"/>
    <property type="match status" value="1"/>
</dbReference>
<sequence length="309" mass="33401">MTVTVTVSSTTTKAAFFHEPGQLRKACRQGAFTTSTGGQCPGFVQANLLILPARFAADFERFCRRNPVSCPLLGVSANGDRKIPAPLISAGAAQLDSDVCSDLSGYNVYQTSSGKLLSSTESVEEIWRPDFSSFFIGCSFSFENALAAGGLTPRHWSTGGQVAMYKTKYKLLPAGVFQGHMVVSMRPYRKEDVLKARQITAEFISTHGEPVAWGYDQAKSVLGIEDISKPDFGFPTEILEGEVPIFWGCGVTPQLVAMETFARLAKERESGESGAMPLIEGEIAIGHMPGHMLVTDLPEEAVAHGQIIR</sequence>
<dbReference type="OrthoDB" id="10262538at2759"/>
<dbReference type="STRING" id="1684307.A0A316U0K8"/>
<dbReference type="AlphaFoldDB" id="A0A316U0K8"/>
<dbReference type="Proteomes" id="UP000245942">
    <property type="component" value="Unassembled WGS sequence"/>
</dbReference>
<dbReference type="Gene3D" id="3.40.1640.10">
    <property type="entry name" value="PSTPO5379-like"/>
    <property type="match status" value="1"/>
</dbReference>
<dbReference type="FunFam" id="3.30.2040.10:FF:000001">
    <property type="entry name" value="D-glutamate cyclase, mitochondrial"/>
    <property type="match status" value="1"/>
</dbReference>
<evidence type="ECO:0000313" key="4">
    <source>
        <dbReference type="Proteomes" id="UP000245942"/>
    </source>
</evidence>
<name>A0A316U0K8_9BASI</name>
<dbReference type="EMBL" id="KZ819339">
    <property type="protein sequence ID" value="PWN18023.1"/>
    <property type="molecule type" value="Genomic_DNA"/>
</dbReference>
<dbReference type="SUPFAM" id="SSF160920">
    <property type="entry name" value="PSTPO5379-like"/>
    <property type="match status" value="1"/>
</dbReference>
<protein>
    <submittedName>
        <fullName evidence="3">DUF1445-domain-containing protein</fullName>
    </submittedName>
</protein>
<dbReference type="RefSeq" id="XP_025345183.1">
    <property type="nucleotide sequence ID" value="XM_025495631.1"/>
</dbReference>
<accession>A0A316U0K8</accession>